<dbReference type="GO" id="GO:0006813">
    <property type="term" value="P:potassium ion transport"/>
    <property type="evidence" value="ECO:0007669"/>
    <property type="project" value="InterPro"/>
</dbReference>
<feature type="domain" description="RCK C-terminal" evidence="4">
    <location>
        <begin position="137"/>
        <end position="218"/>
    </location>
</feature>
<dbReference type="Pfam" id="PF02080">
    <property type="entry name" value="TrkA_C"/>
    <property type="match status" value="1"/>
</dbReference>
<evidence type="ECO:0000256" key="2">
    <source>
        <dbReference type="ARBA" id="ARBA00023065"/>
    </source>
</evidence>
<dbReference type="OrthoDB" id="9775180at2"/>
<protein>
    <recommendedName>
        <fullName evidence="7">Potassium transporter TrkA</fullName>
    </recommendedName>
</protein>
<gene>
    <name evidence="5" type="ORF">QX51_00565</name>
</gene>
<dbReference type="GO" id="GO:0008324">
    <property type="term" value="F:monoatomic cation transmembrane transporter activity"/>
    <property type="evidence" value="ECO:0007669"/>
    <property type="project" value="InterPro"/>
</dbReference>
<dbReference type="InterPro" id="IPR036291">
    <property type="entry name" value="NAD(P)-bd_dom_sf"/>
</dbReference>
<dbReference type="InterPro" id="IPR050721">
    <property type="entry name" value="Trk_Ktr_HKT_K-transport"/>
</dbReference>
<feature type="domain" description="RCK N-terminal" evidence="3">
    <location>
        <begin position="1"/>
        <end position="117"/>
    </location>
</feature>
<reference evidence="5 6" key="1">
    <citation type="submission" date="2014-12" db="EMBL/GenBank/DDBJ databases">
        <title>Draft genome sequence of Terrisporobacter sp. 08-306576, isolated from the blood culture of a bacteremia patient.</title>
        <authorList>
            <person name="Lund L.C."/>
            <person name="Sydenham T.V."/>
            <person name="Hogh S.V."/>
            <person name="Skov M.N."/>
            <person name="Kemp M."/>
            <person name="Justesen U.S."/>
        </authorList>
    </citation>
    <scope>NUCLEOTIDE SEQUENCE [LARGE SCALE GENOMIC DNA]</scope>
    <source>
        <strain evidence="5 6">08-306576</strain>
    </source>
</reference>
<evidence type="ECO:0000313" key="5">
    <source>
        <dbReference type="EMBL" id="KHS58820.1"/>
    </source>
</evidence>
<dbReference type="STRING" id="1577792.QX51_00565"/>
<evidence type="ECO:0000313" key="6">
    <source>
        <dbReference type="Proteomes" id="UP000031189"/>
    </source>
</evidence>
<dbReference type="AlphaFoldDB" id="A0A0B3WW59"/>
<evidence type="ECO:0000256" key="1">
    <source>
        <dbReference type="ARBA" id="ARBA00022448"/>
    </source>
</evidence>
<keyword evidence="2" id="KW-0406">Ion transport</keyword>
<sequence length="220" mass="24525">MNILIVGGRDTTEYLLNSLSNKFHNITFIHDDYDYCKNISRKYDVTVICGDGSKPYILEEAKINKNNVVIAMTSSDSDNLVICQLAKKVYGIKKAFATVCNPKNVEVFKKLGIDTAISATYVVAEMIEQVTTVNEIYNFMPIEDGSISIIEVVVKEKYHISNKLLKDIEFSQDAIIGCIIRGKQSIIPNGNTKILPHDKLIILSPPNLQNTILNNVVRGA</sequence>
<evidence type="ECO:0000259" key="4">
    <source>
        <dbReference type="PROSITE" id="PS51202"/>
    </source>
</evidence>
<name>A0A0B3WW59_9FIRM</name>
<dbReference type="PANTHER" id="PTHR43833">
    <property type="entry name" value="POTASSIUM CHANNEL PROTEIN 2-RELATED-RELATED"/>
    <property type="match status" value="1"/>
</dbReference>
<dbReference type="RefSeq" id="WP_039677954.1">
    <property type="nucleotide sequence ID" value="NZ_JWHR01000005.1"/>
</dbReference>
<dbReference type="Proteomes" id="UP000031189">
    <property type="component" value="Unassembled WGS sequence"/>
</dbReference>
<dbReference type="SUPFAM" id="SSF51735">
    <property type="entry name" value="NAD(P)-binding Rossmann-fold domains"/>
    <property type="match status" value="1"/>
</dbReference>
<dbReference type="InterPro" id="IPR036721">
    <property type="entry name" value="RCK_C_sf"/>
</dbReference>
<dbReference type="PROSITE" id="PS51201">
    <property type="entry name" value="RCK_N"/>
    <property type="match status" value="1"/>
</dbReference>
<comment type="caution">
    <text evidence="5">The sequence shown here is derived from an EMBL/GenBank/DDBJ whole genome shotgun (WGS) entry which is preliminary data.</text>
</comment>
<organism evidence="5 6">
    <name type="scientific">Terrisporobacter othiniensis</name>
    <dbReference type="NCBI Taxonomy" id="1577792"/>
    <lineage>
        <taxon>Bacteria</taxon>
        <taxon>Bacillati</taxon>
        <taxon>Bacillota</taxon>
        <taxon>Clostridia</taxon>
        <taxon>Peptostreptococcales</taxon>
        <taxon>Peptostreptococcaceae</taxon>
        <taxon>Terrisporobacter</taxon>
    </lineage>
</organism>
<dbReference type="PANTHER" id="PTHR43833:SF5">
    <property type="entry name" value="TRK SYSTEM POTASSIUM UPTAKE PROTEIN TRKA"/>
    <property type="match status" value="1"/>
</dbReference>
<proteinExistence type="predicted"/>
<dbReference type="Pfam" id="PF02254">
    <property type="entry name" value="TrkA_N"/>
    <property type="match status" value="1"/>
</dbReference>
<dbReference type="InterPro" id="IPR003148">
    <property type="entry name" value="RCK_N"/>
</dbReference>
<dbReference type="InterPro" id="IPR006037">
    <property type="entry name" value="RCK_C"/>
</dbReference>
<dbReference type="PROSITE" id="PS51202">
    <property type="entry name" value="RCK_C"/>
    <property type="match status" value="1"/>
</dbReference>
<evidence type="ECO:0008006" key="7">
    <source>
        <dbReference type="Google" id="ProtNLM"/>
    </source>
</evidence>
<keyword evidence="1" id="KW-0813">Transport</keyword>
<dbReference type="SUPFAM" id="SSF116726">
    <property type="entry name" value="TrkA C-terminal domain-like"/>
    <property type="match status" value="1"/>
</dbReference>
<keyword evidence="6" id="KW-1185">Reference proteome</keyword>
<evidence type="ECO:0000259" key="3">
    <source>
        <dbReference type="PROSITE" id="PS51201"/>
    </source>
</evidence>
<dbReference type="Gene3D" id="3.30.70.1450">
    <property type="entry name" value="Regulator of K+ conductance, C-terminal domain"/>
    <property type="match status" value="1"/>
</dbReference>
<dbReference type="EMBL" id="JWHR01000005">
    <property type="protein sequence ID" value="KHS58820.1"/>
    <property type="molecule type" value="Genomic_DNA"/>
</dbReference>
<accession>A0A0B3WW59</accession>
<dbReference type="Gene3D" id="3.40.50.720">
    <property type="entry name" value="NAD(P)-binding Rossmann-like Domain"/>
    <property type="match status" value="1"/>
</dbReference>